<sequence>MNARPVSTDLVLAIRDVLDRYGYRSADVRSLGAAAAVVARLVEVYEGQAHPGTPPPVVVSGDRLAAPGAVRVSTGGYVDEAPHEVRLRLGPACLVLAGTSGTEAATRIAAAGAVAGDILTASQPAGGAPAPRNGGHR</sequence>
<reference evidence="2" key="1">
    <citation type="journal article" date="2019" name="Int. J. Syst. Evol. Microbiol.">
        <title>The Global Catalogue of Microorganisms (GCM) 10K type strain sequencing project: providing services to taxonomists for standard genome sequencing and annotation.</title>
        <authorList>
            <consortium name="The Broad Institute Genomics Platform"/>
            <consortium name="The Broad Institute Genome Sequencing Center for Infectious Disease"/>
            <person name="Wu L."/>
            <person name="Ma J."/>
        </authorList>
    </citation>
    <scope>NUCLEOTIDE SEQUENCE [LARGE SCALE GENOMIC DNA]</scope>
    <source>
        <strain evidence="2">JCM 17137</strain>
    </source>
</reference>
<evidence type="ECO:0000313" key="2">
    <source>
        <dbReference type="Proteomes" id="UP001500908"/>
    </source>
</evidence>
<keyword evidence="2" id="KW-1185">Reference proteome</keyword>
<proteinExistence type="predicted"/>
<gene>
    <name evidence="1" type="ORF">GCM10022402_10690</name>
</gene>
<accession>A0ABP7F5K1</accession>
<evidence type="ECO:0000313" key="1">
    <source>
        <dbReference type="EMBL" id="GAA3731852.1"/>
    </source>
</evidence>
<protein>
    <submittedName>
        <fullName evidence="1">Uncharacterized protein</fullName>
    </submittedName>
</protein>
<dbReference type="Proteomes" id="UP001500908">
    <property type="component" value="Unassembled WGS sequence"/>
</dbReference>
<name>A0ABP7F5K1_9ACTN</name>
<dbReference type="EMBL" id="BAABDD010000003">
    <property type="protein sequence ID" value="GAA3731852.1"/>
    <property type="molecule type" value="Genomic_DNA"/>
</dbReference>
<comment type="caution">
    <text evidence="1">The sequence shown here is derived from an EMBL/GenBank/DDBJ whole genome shotgun (WGS) entry which is preliminary data.</text>
</comment>
<organism evidence="1 2">
    <name type="scientific">Salinactinospora qingdaonensis</name>
    <dbReference type="NCBI Taxonomy" id="702744"/>
    <lineage>
        <taxon>Bacteria</taxon>
        <taxon>Bacillati</taxon>
        <taxon>Actinomycetota</taxon>
        <taxon>Actinomycetes</taxon>
        <taxon>Streptosporangiales</taxon>
        <taxon>Nocardiopsidaceae</taxon>
        <taxon>Salinactinospora</taxon>
    </lineage>
</organism>
<dbReference type="RefSeq" id="WP_344967872.1">
    <property type="nucleotide sequence ID" value="NZ_BAABDD010000003.1"/>
</dbReference>